<keyword evidence="1" id="KW-0413">Isomerase</keyword>
<proteinExistence type="predicted"/>
<dbReference type="Gene3D" id="1.10.2020.10">
    <property type="entry name" value="uronate isomerase, domain 2, chain A"/>
    <property type="match status" value="1"/>
</dbReference>
<accession>A0A1H2QFA2</accession>
<gene>
    <name evidence="1" type="ORF">Heshes_03430</name>
    <name evidence="2" type="ORF">SAMN04489725_101240</name>
</gene>
<dbReference type="STRING" id="89784.SAMN04489725_101240"/>
<dbReference type="Proteomes" id="UP001157137">
    <property type="component" value="Unassembled WGS sequence"/>
</dbReference>
<evidence type="ECO:0000313" key="2">
    <source>
        <dbReference type="EMBL" id="SDW05943.1"/>
    </source>
</evidence>
<dbReference type="SUPFAM" id="SSF51556">
    <property type="entry name" value="Metallo-dependent hydrolases"/>
    <property type="match status" value="1"/>
</dbReference>
<organism evidence="2 3">
    <name type="scientific">Alicyclobacillus hesperidum</name>
    <dbReference type="NCBI Taxonomy" id="89784"/>
    <lineage>
        <taxon>Bacteria</taxon>
        <taxon>Bacillati</taxon>
        <taxon>Bacillota</taxon>
        <taxon>Bacilli</taxon>
        <taxon>Bacillales</taxon>
        <taxon>Alicyclobacillaceae</taxon>
        <taxon>Alicyclobacillus</taxon>
    </lineage>
</organism>
<reference evidence="3" key="1">
    <citation type="submission" date="2016-10" db="EMBL/GenBank/DDBJ databases">
        <authorList>
            <person name="Varghese N."/>
        </authorList>
    </citation>
    <scope>NUCLEOTIDE SEQUENCE [LARGE SCALE GENOMIC DNA]</scope>
    <source>
        <strain evidence="3">DSM 12489</strain>
    </source>
</reference>
<protein>
    <submittedName>
        <fullName evidence="1">Glucuronate isomerase</fullName>
    </submittedName>
</protein>
<dbReference type="EMBL" id="BSRA01000002">
    <property type="protein sequence ID" value="GLV12659.1"/>
    <property type="molecule type" value="Genomic_DNA"/>
</dbReference>
<dbReference type="RefSeq" id="WP_074691291.1">
    <property type="nucleotide sequence ID" value="NZ_BSRA01000002.1"/>
</dbReference>
<dbReference type="InterPro" id="IPR032466">
    <property type="entry name" value="Metal_Hydrolase"/>
</dbReference>
<reference evidence="1" key="3">
    <citation type="submission" date="2023-02" db="EMBL/GenBank/DDBJ databases">
        <title>Proposal of a novel subspecies: Alicyclobacillus hesperidum subspecies aegle.</title>
        <authorList>
            <person name="Goto K."/>
            <person name="Fujii T."/>
            <person name="Yasui K."/>
            <person name="Mochida K."/>
            <person name="Kato-Tanaka Y."/>
            <person name="Morohoshi S."/>
            <person name="An S.Y."/>
            <person name="Kasai H."/>
            <person name="Yokota A."/>
        </authorList>
    </citation>
    <scope>NUCLEOTIDE SEQUENCE</scope>
    <source>
        <strain evidence="1">DSM 12766</strain>
    </source>
</reference>
<name>A0A1H2QFA2_9BACL</name>
<dbReference type="Gene3D" id="3.20.20.140">
    <property type="entry name" value="Metal-dependent hydrolases"/>
    <property type="match status" value="1"/>
</dbReference>
<dbReference type="Proteomes" id="UP000182589">
    <property type="component" value="Unassembled WGS sequence"/>
</dbReference>
<evidence type="ECO:0000313" key="3">
    <source>
        <dbReference type="Proteomes" id="UP000182589"/>
    </source>
</evidence>
<sequence length="412" mass="47043">MAAQGELATWVREAVAAVRVTDMHTHLFPPSFSALQVSGADNVLTYHYLIAEAMRIGQMPPTEFWDLSTPLQADWIWEQLFEKTTPLSEAALGVVQIAQAFAVDLRREKLAGLRAKLEASATDVYADHVLDLAGVDSVVMTNDPFDEIERRYWEQGTPRNPRFHAALRLDVLLNDWPRAQAQLSHSGYHVGPELGEVDMAEVRRFLKDWVAKIKPVYFAFSAPDTFAFPEDSVRGRLLAEAILPICREQRLPLALMIGVRRQVNPSLRSAGDSTAKASMLPIEALARRYPDNKFLVTFLSREDQHELAVTARKFGNIMPFGCWWFLNTETLVSEISNLRLELIGPTFVIQHSDARVLEHVIYKWRRARKVATDVLTHKYQLLQDAGWDLTREDVERDVKQLFSQNFWDFVKR</sequence>
<dbReference type="AlphaFoldDB" id="A0A1H2QFA2"/>
<reference evidence="2" key="2">
    <citation type="submission" date="2016-10" db="EMBL/GenBank/DDBJ databases">
        <authorList>
            <person name="de Groot N.N."/>
        </authorList>
    </citation>
    <scope>NUCLEOTIDE SEQUENCE [LARGE SCALE GENOMIC DNA]</scope>
    <source>
        <strain evidence="2">DSM 12489</strain>
    </source>
</reference>
<dbReference type="EMBL" id="FNOJ01000001">
    <property type="protein sequence ID" value="SDW05943.1"/>
    <property type="molecule type" value="Genomic_DNA"/>
</dbReference>
<evidence type="ECO:0000313" key="1">
    <source>
        <dbReference type="EMBL" id="GLV12659.1"/>
    </source>
</evidence>
<keyword evidence="3" id="KW-1185">Reference proteome</keyword>
<dbReference type="GO" id="GO:0016853">
    <property type="term" value="F:isomerase activity"/>
    <property type="evidence" value="ECO:0007669"/>
    <property type="project" value="UniProtKB-KW"/>
</dbReference>